<gene>
    <name evidence="3" type="ORF">RND81_10G161700</name>
</gene>
<dbReference type="PANTHER" id="PTHR47592:SF30">
    <property type="entry name" value="CCHC-TYPE DOMAIN-CONTAINING PROTEIN"/>
    <property type="match status" value="1"/>
</dbReference>
<protein>
    <recommendedName>
        <fullName evidence="2">Retrovirus-related Pol polyprotein from transposon TNT 1-94-like beta-barrel domain-containing protein</fullName>
    </recommendedName>
</protein>
<accession>A0AAW1I2P3</accession>
<organism evidence="3 4">
    <name type="scientific">Saponaria officinalis</name>
    <name type="common">Common soapwort</name>
    <name type="synonym">Lychnis saponaria</name>
    <dbReference type="NCBI Taxonomy" id="3572"/>
    <lineage>
        <taxon>Eukaryota</taxon>
        <taxon>Viridiplantae</taxon>
        <taxon>Streptophyta</taxon>
        <taxon>Embryophyta</taxon>
        <taxon>Tracheophyta</taxon>
        <taxon>Spermatophyta</taxon>
        <taxon>Magnoliopsida</taxon>
        <taxon>eudicotyledons</taxon>
        <taxon>Gunneridae</taxon>
        <taxon>Pentapetalae</taxon>
        <taxon>Caryophyllales</taxon>
        <taxon>Caryophyllaceae</taxon>
        <taxon>Caryophylleae</taxon>
        <taxon>Saponaria</taxon>
    </lineage>
</organism>
<feature type="domain" description="Retrovirus-related Pol polyprotein from transposon TNT 1-94-like beta-barrel" evidence="2">
    <location>
        <begin position="296"/>
        <end position="376"/>
    </location>
</feature>
<dbReference type="Pfam" id="PF22936">
    <property type="entry name" value="Pol_BBD"/>
    <property type="match status" value="1"/>
</dbReference>
<reference evidence="3" key="1">
    <citation type="submission" date="2024-03" db="EMBL/GenBank/DDBJ databases">
        <title>WGS assembly of Saponaria officinalis var. Norfolk2.</title>
        <authorList>
            <person name="Jenkins J."/>
            <person name="Shu S."/>
            <person name="Grimwood J."/>
            <person name="Barry K."/>
            <person name="Goodstein D."/>
            <person name="Schmutz J."/>
            <person name="Leebens-Mack J."/>
            <person name="Osbourn A."/>
        </authorList>
    </citation>
    <scope>NUCLEOTIDE SEQUENCE [LARGE SCALE GENOMIC DNA]</scope>
    <source>
        <strain evidence="3">JIC</strain>
    </source>
</reference>
<feature type="compositionally biased region" description="Polar residues" evidence="1">
    <location>
        <begin position="219"/>
        <end position="228"/>
    </location>
</feature>
<dbReference type="PANTHER" id="PTHR47592">
    <property type="entry name" value="PBF68 PROTEIN"/>
    <property type="match status" value="1"/>
</dbReference>
<evidence type="ECO:0000313" key="4">
    <source>
        <dbReference type="Proteomes" id="UP001443914"/>
    </source>
</evidence>
<evidence type="ECO:0000259" key="2">
    <source>
        <dbReference type="Pfam" id="PF22936"/>
    </source>
</evidence>
<evidence type="ECO:0000256" key="1">
    <source>
        <dbReference type="SAM" id="MobiDB-lite"/>
    </source>
</evidence>
<feature type="region of interest" description="Disordered" evidence="1">
    <location>
        <begin position="207"/>
        <end position="232"/>
    </location>
</feature>
<evidence type="ECO:0000313" key="3">
    <source>
        <dbReference type="EMBL" id="KAK9683745.1"/>
    </source>
</evidence>
<dbReference type="EMBL" id="JBDFQZ010000010">
    <property type="protein sequence ID" value="KAK9683745.1"/>
    <property type="molecule type" value="Genomic_DNA"/>
</dbReference>
<dbReference type="Proteomes" id="UP001443914">
    <property type="component" value="Unassembled WGS sequence"/>
</dbReference>
<dbReference type="AlphaFoldDB" id="A0AAW1I2P3"/>
<keyword evidence="4" id="KW-1185">Reference proteome</keyword>
<dbReference type="InterPro" id="IPR054722">
    <property type="entry name" value="PolX-like_BBD"/>
</dbReference>
<proteinExistence type="predicted"/>
<name>A0AAW1I2P3_SAPOF</name>
<sequence length="432" mass="47729">MSAMSRIIPDLSKLEPLDSNNYKSWSQKLLMFFEQLEIDYVLFKDPPKPAVPTNVETTPPVTAVVKSNEEEIKKFEKDNKTARFHLLNHMTNTIFDLFMIHKSAKVIWESLESKYGSDDAGKKKYVVGKWLEFVMQDVSPSWSDYRNHLKHKKKDLSLQELVGHMRTEEANRLKDKPVSLPINTAKVNLIESSGPSYAGMSNVAKFKGKGKTKGGPGQAKNQGPSTKINGPEKHTKLVPKIQKSAGTLVCYVFGKSGHKAYQCTQKKTAEANVAETDDIIAVLIVEANLVGNVAEWILDTGASRHFCADKGLFAKFEEVTDGECVYMSNSSSAMITGKGKIFLKLTSGKTLALNNVLYVPSLRRNLVSGALLNKAGMKLVFEADKVVMSRNGEFVGKGYLSGGLFILNTDSVTPHGSDELTEDDTVLVEPEE</sequence>
<dbReference type="Pfam" id="PF14223">
    <property type="entry name" value="Retrotran_gag_2"/>
    <property type="match status" value="1"/>
</dbReference>
<comment type="caution">
    <text evidence="3">The sequence shown here is derived from an EMBL/GenBank/DDBJ whole genome shotgun (WGS) entry which is preliminary data.</text>
</comment>